<sequence length="264" mass="27479">MSRIRLLAALVAAIALIGTTGGIVIAATDTNAGSSPYALNGKVPETAAMSFSIANSDGAAITGHMDVDMVRNRVDGEIDIPFILVMARIHIREVNDKLYLGAGAFQSMADADWLAAPLNTNLDLTGLALSMAKPEFDLMPKELGAVEITTEGDVTVRTYHLNSTALGLPTSGDATLVFRTASEGQVIGLTVTIKAANQDMKISLNVDSYNGPVAIAVPKPSSVKPLTSDSLQQIVGGNDTLQQLLNGLMSGGSLSSLAQNQLTL</sequence>
<dbReference type="AlphaFoldDB" id="A0A6J7DZ71"/>
<gene>
    <name evidence="1" type="ORF">UFOPK3381_01081</name>
</gene>
<protein>
    <submittedName>
        <fullName evidence="1">Unannotated protein</fullName>
    </submittedName>
</protein>
<reference evidence="1" key="1">
    <citation type="submission" date="2020-05" db="EMBL/GenBank/DDBJ databases">
        <authorList>
            <person name="Chiriac C."/>
            <person name="Salcher M."/>
            <person name="Ghai R."/>
            <person name="Kavagutti S V."/>
        </authorList>
    </citation>
    <scope>NUCLEOTIDE SEQUENCE</scope>
</reference>
<organism evidence="1">
    <name type="scientific">freshwater metagenome</name>
    <dbReference type="NCBI Taxonomy" id="449393"/>
    <lineage>
        <taxon>unclassified sequences</taxon>
        <taxon>metagenomes</taxon>
        <taxon>ecological metagenomes</taxon>
    </lineage>
</organism>
<dbReference type="EMBL" id="CAFBLN010000054">
    <property type="protein sequence ID" value="CAB4876072.1"/>
    <property type="molecule type" value="Genomic_DNA"/>
</dbReference>
<name>A0A6J7DZ71_9ZZZZ</name>
<evidence type="ECO:0000313" key="1">
    <source>
        <dbReference type="EMBL" id="CAB4876072.1"/>
    </source>
</evidence>
<accession>A0A6J7DZ71</accession>
<proteinExistence type="predicted"/>